<keyword evidence="2" id="KW-1185">Reference proteome</keyword>
<accession>A0A1C3XNW4</accession>
<proteinExistence type="predicted"/>
<gene>
    <name evidence="1" type="ORF">GA0061098_102215</name>
</gene>
<organism evidence="1 2">
    <name type="scientific">Bradyrhizobium shewense</name>
    <dbReference type="NCBI Taxonomy" id="1761772"/>
    <lineage>
        <taxon>Bacteria</taxon>
        <taxon>Pseudomonadati</taxon>
        <taxon>Pseudomonadota</taxon>
        <taxon>Alphaproteobacteria</taxon>
        <taxon>Hyphomicrobiales</taxon>
        <taxon>Nitrobacteraceae</taxon>
        <taxon>Bradyrhizobium</taxon>
    </lineage>
</organism>
<reference evidence="2" key="1">
    <citation type="submission" date="2016-08" db="EMBL/GenBank/DDBJ databases">
        <authorList>
            <person name="Varghese N."/>
            <person name="Submissions Spin"/>
        </authorList>
    </citation>
    <scope>NUCLEOTIDE SEQUENCE [LARGE SCALE GENOMIC DNA]</scope>
    <source>
        <strain evidence="2">ERR11</strain>
    </source>
</reference>
<evidence type="ECO:0000313" key="1">
    <source>
        <dbReference type="EMBL" id="SCB53937.1"/>
    </source>
</evidence>
<protein>
    <submittedName>
        <fullName evidence="1">Uncharacterized protein</fullName>
    </submittedName>
</protein>
<evidence type="ECO:0000313" key="2">
    <source>
        <dbReference type="Proteomes" id="UP000199184"/>
    </source>
</evidence>
<name>A0A1C3XNW4_9BRAD</name>
<dbReference type="AlphaFoldDB" id="A0A1C3XNW4"/>
<sequence length="69" mass="7751">MRRQRCQNVASLYRDVQFLTPSDRDILRPPAIGSMSPVPFNLRFNNEETSREQSVAIDTLRADALAASG</sequence>
<dbReference type="Proteomes" id="UP000199184">
    <property type="component" value="Unassembled WGS sequence"/>
</dbReference>
<dbReference type="EMBL" id="FMAI01000022">
    <property type="protein sequence ID" value="SCB53937.1"/>
    <property type="molecule type" value="Genomic_DNA"/>
</dbReference>